<dbReference type="SUPFAM" id="SSF56542">
    <property type="entry name" value="Substrate-binding domain of HMG-CoA reductase"/>
    <property type="match status" value="1"/>
</dbReference>
<evidence type="ECO:0000256" key="3">
    <source>
        <dbReference type="RuleBase" id="RU361219"/>
    </source>
</evidence>
<dbReference type="Proteomes" id="UP001597156">
    <property type="component" value="Unassembled WGS sequence"/>
</dbReference>
<comment type="pathway">
    <text evidence="3">Metabolic intermediate metabolism; (R)-mevalonate degradation; (S)-3-hydroxy-3-methylglutaryl-CoA from (R)-mevalonate: step 1/1.</text>
</comment>
<dbReference type="GO" id="GO:0140643">
    <property type="term" value="F:hydroxymethylglutaryl-CoA reductase (NADH) activity"/>
    <property type="evidence" value="ECO:0007669"/>
    <property type="project" value="UniProtKB-EC"/>
</dbReference>
<dbReference type="RefSeq" id="WP_121979428.1">
    <property type="nucleotide sequence ID" value="NZ_JBHTLH010000001.1"/>
</dbReference>
<dbReference type="InterPro" id="IPR023076">
    <property type="entry name" value="HMG_CoA_Rdtase_CS"/>
</dbReference>
<evidence type="ECO:0000256" key="2">
    <source>
        <dbReference type="ARBA" id="ARBA00023002"/>
    </source>
</evidence>
<comment type="similarity">
    <text evidence="1 3">Belongs to the HMG-CoA reductase family.</text>
</comment>
<reference evidence="5" key="1">
    <citation type="journal article" date="2019" name="Int. J. Syst. Evol. Microbiol.">
        <title>The Global Catalogue of Microorganisms (GCM) 10K type strain sequencing project: providing services to taxonomists for standard genome sequencing and annotation.</title>
        <authorList>
            <consortium name="The Broad Institute Genomics Platform"/>
            <consortium name="The Broad Institute Genome Sequencing Center for Infectious Disease"/>
            <person name="Wu L."/>
            <person name="Ma J."/>
        </authorList>
    </citation>
    <scope>NUCLEOTIDE SEQUENCE [LARGE SCALE GENOMIC DNA]</scope>
    <source>
        <strain evidence="5">CCUG 71848</strain>
    </source>
</reference>
<dbReference type="Gene3D" id="3.90.770.10">
    <property type="entry name" value="3-hydroxy-3-methylglutaryl-coenzyme A Reductase, Chain A, domain 2"/>
    <property type="match status" value="2"/>
</dbReference>
<dbReference type="Pfam" id="PF00368">
    <property type="entry name" value="HMG-CoA_red"/>
    <property type="match status" value="1"/>
</dbReference>
<evidence type="ECO:0000313" key="4">
    <source>
        <dbReference type="EMBL" id="MFD1123771.1"/>
    </source>
</evidence>
<dbReference type="InterPro" id="IPR002202">
    <property type="entry name" value="HMG_CoA_Rdtase"/>
</dbReference>
<comment type="caution">
    <text evidence="4">The sequence shown here is derived from an EMBL/GenBank/DDBJ whole genome shotgun (WGS) entry which is preliminary data.</text>
</comment>
<gene>
    <name evidence="4" type="ORF">ACFQ22_00130</name>
</gene>
<sequence>MASHWAHFYQKSYQERLKLVATFAGLTPEQLADLKTDNREIFDHLIENYLADYPLPEGVVTNLKINGQSYVVPLVTEEPSVIAAANNGSQLLASGEGILGKVDQRLLGGQVILKDVSNVQKLQRLIVNQQVKLLKIADQSHPQILKHGGGAKSLTLRSLNAHFWSVDLLVDPGEAMGANLINTMLEALADEFRSLGCQVTMAILSNAADQSLVQVVGKVPVSRLSRAKMAGQEVAQRISDASQVAQIDPYRAVTHNKGIMNGVDAVVMATGNDWRAVESAVHAFAVKDGQYRGLSTWQLKGEFLVGQMTLPLPIGVVGGATSVLSMAMVNKKIIGINHVSELMQVAAGIGLAQNLAALKALVTEGIQKGHMSLQMRSLAMANGATEAELPMVVKRLRKIDHPNSTTVAKILNELRK</sequence>
<dbReference type="CDD" id="cd00644">
    <property type="entry name" value="HMG-CoA_reductase_classII"/>
    <property type="match status" value="1"/>
</dbReference>
<dbReference type="EMBL" id="JBHTLH010000001">
    <property type="protein sequence ID" value="MFD1123771.1"/>
    <property type="molecule type" value="Genomic_DNA"/>
</dbReference>
<dbReference type="InterPro" id="IPR023074">
    <property type="entry name" value="HMG_CoA_Rdtase_cat_sf"/>
</dbReference>
<keyword evidence="3" id="KW-0520">NAD</keyword>
<dbReference type="PANTHER" id="PTHR10572">
    <property type="entry name" value="3-HYDROXY-3-METHYLGLUTARYL-COENZYME A REDUCTASE"/>
    <property type="match status" value="1"/>
</dbReference>
<organism evidence="4 5">
    <name type="scientific">Lentilactobacillus raoultii</name>
    <dbReference type="NCBI Taxonomy" id="1987503"/>
    <lineage>
        <taxon>Bacteria</taxon>
        <taxon>Bacillati</taxon>
        <taxon>Bacillota</taxon>
        <taxon>Bacilli</taxon>
        <taxon>Lactobacillales</taxon>
        <taxon>Lactobacillaceae</taxon>
        <taxon>Lentilactobacillus</taxon>
    </lineage>
</organism>
<accession>A0ABW3PK90</accession>
<dbReference type="EC" id="1.1.1.88" evidence="3"/>
<comment type="catalytic activity">
    <reaction evidence="3">
        <text>(R)-mevalonate + 2 NAD(+) + CoA = (3S)-3-hydroxy-3-methylglutaryl-CoA + 2 NADH + 2 H(+)</text>
        <dbReference type="Rhea" id="RHEA:14833"/>
        <dbReference type="ChEBI" id="CHEBI:15378"/>
        <dbReference type="ChEBI" id="CHEBI:36464"/>
        <dbReference type="ChEBI" id="CHEBI:43074"/>
        <dbReference type="ChEBI" id="CHEBI:57287"/>
        <dbReference type="ChEBI" id="CHEBI:57540"/>
        <dbReference type="ChEBI" id="CHEBI:57945"/>
        <dbReference type="EC" id="1.1.1.88"/>
    </reaction>
</comment>
<keyword evidence="5" id="KW-1185">Reference proteome</keyword>
<dbReference type="SUPFAM" id="SSF55035">
    <property type="entry name" value="NAD-binding domain of HMG-CoA reductase"/>
    <property type="match status" value="1"/>
</dbReference>
<dbReference type="Gene3D" id="1.10.8.660">
    <property type="match status" value="1"/>
</dbReference>
<dbReference type="PROSITE" id="PS01192">
    <property type="entry name" value="HMG_COA_REDUCTASE_3"/>
    <property type="match status" value="1"/>
</dbReference>
<dbReference type="InterPro" id="IPR004553">
    <property type="entry name" value="HMG_CoA_Rdtase_bac-typ"/>
</dbReference>
<proteinExistence type="inferred from homology"/>
<dbReference type="InterPro" id="IPR009023">
    <property type="entry name" value="HMG_CoA_Rdtase_NAD(P)-bd_sf"/>
</dbReference>
<protein>
    <recommendedName>
        <fullName evidence="3">3-hydroxy-3-methylglutaryl coenzyme A reductase</fullName>
        <shortName evidence="3">HMG-CoA reductase</shortName>
        <ecNumber evidence="3">1.1.1.88</ecNumber>
    </recommendedName>
</protein>
<dbReference type="NCBIfam" id="TIGR00532">
    <property type="entry name" value="HMG_CoA_R_NAD"/>
    <property type="match status" value="1"/>
</dbReference>
<dbReference type="PANTHER" id="PTHR10572:SF24">
    <property type="entry name" value="3-HYDROXY-3-METHYLGLUTARYL-COENZYME A REDUCTASE"/>
    <property type="match status" value="1"/>
</dbReference>
<name>A0ABW3PK90_9LACO</name>
<dbReference type="PRINTS" id="PR00071">
    <property type="entry name" value="HMGCOARDTASE"/>
</dbReference>
<evidence type="ECO:0000313" key="5">
    <source>
        <dbReference type="Proteomes" id="UP001597156"/>
    </source>
</evidence>
<keyword evidence="2 3" id="KW-0560">Oxidoreductase</keyword>
<dbReference type="InterPro" id="IPR009029">
    <property type="entry name" value="HMG_CoA_Rdtase_sub-bd_dom_sf"/>
</dbReference>
<dbReference type="PROSITE" id="PS00318">
    <property type="entry name" value="HMG_COA_REDUCTASE_2"/>
    <property type="match status" value="1"/>
</dbReference>
<evidence type="ECO:0000256" key="1">
    <source>
        <dbReference type="ARBA" id="ARBA00007661"/>
    </source>
</evidence>
<dbReference type="PROSITE" id="PS50065">
    <property type="entry name" value="HMG_COA_REDUCTASE_4"/>
    <property type="match status" value="1"/>
</dbReference>